<evidence type="ECO:0000256" key="1">
    <source>
        <dbReference type="ARBA" id="ARBA00001971"/>
    </source>
</evidence>
<dbReference type="PROSITE" id="PS00086">
    <property type="entry name" value="CYTOCHROME_P450"/>
    <property type="match status" value="1"/>
</dbReference>
<keyword evidence="5 8" id="KW-0560">Oxidoreductase</keyword>
<dbReference type="Gene3D" id="1.10.630.10">
    <property type="entry name" value="Cytochrome P450"/>
    <property type="match status" value="1"/>
</dbReference>
<evidence type="ECO:0000256" key="3">
    <source>
        <dbReference type="ARBA" id="ARBA00022617"/>
    </source>
</evidence>
<keyword evidence="6 7" id="KW-0408">Iron</keyword>
<evidence type="ECO:0000256" key="8">
    <source>
        <dbReference type="RuleBase" id="RU000461"/>
    </source>
</evidence>
<keyword evidence="8" id="KW-0503">Monooxygenase</keyword>
<evidence type="ECO:0000256" key="5">
    <source>
        <dbReference type="ARBA" id="ARBA00023002"/>
    </source>
</evidence>
<proteinExistence type="inferred from homology"/>
<dbReference type="InterPro" id="IPR001128">
    <property type="entry name" value="Cyt_P450"/>
</dbReference>
<comment type="caution">
    <text evidence="10">The sequence shown here is derived from an EMBL/GenBank/DDBJ whole genome shotgun (WGS) entry which is preliminary data.</text>
</comment>
<dbReference type="Pfam" id="PF00067">
    <property type="entry name" value="p450"/>
    <property type="match status" value="1"/>
</dbReference>
<dbReference type="CDD" id="cd11059">
    <property type="entry name" value="CYP_fungal"/>
    <property type="match status" value="1"/>
</dbReference>
<keyword evidence="11" id="KW-1185">Reference proteome</keyword>
<dbReference type="InterPro" id="IPR017972">
    <property type="entry name" value="Cyt_P450_CS"/>
</dbReference>
<evidence type="ECO:0000256" key="4">
    <source>
        <dbReference type="ARBA" id="ARBA00022723"/>
    </source>
</evidence>
<evidence type="ECO:0000313" key="10">
    <source>
        <dbReference type="EMBL" id="KZL66035.1"/>
    </source>
</evidence>
<evidence type="ECO:0000256" key="7">
    <source>
        <dbReference type="PIRSR" id="PIRSR602401-1"/>
    </source>
</evidence>
<dbReference type="GO" id="GO:0004497">
    <property type="term" value="F:monooxygenase activity"/>
    <property type="evidence" value="ECO:0007669"/>
    <property type="project" value="UniProtKB-KW"/>
</dbReference>
<evidence type="ECO:0000256" key="6">
    <source>
        <dbReference type="ARBA" id="ARBA00023004"/>
    </source>
</evidence>
<keyword evidence="9" id="KW-0812">Transmembrane</keyword>
<dbReference type="SUPFAM" id="SSF48264">
    <property type="entry name" value="Cytochrome P450"/>
    <property type="match status" value="1"/>
</dbReference>
<dbReference type="Proteomes" id="UP000076552">
    <property type="component" value="Unassembled WGS sequence"/>
</dbReference>
<dbReference type="AlphaFoldDB" id="A0A166NT58"/>
<dbReference type="PRINTS" id="PR00463">
    <property type="entry name" value="EP450I"/>
</dbReference>
<dbReference type="STRING" id="708197.A0A166NT58"/>
<dbReference type="PANTHER" id="PTHR24305:SF96">
    <property type="entry name" value="CYTOCHROME P450 MONOOXYGENASE STCB-RELATED"/>
    <property type="match status" value="1"/>
</dbReference>
<name>A0A166NT58_9PEZI</name>
<keyword evidence="3 7" id="KW-0349">Heme</keyword>
<sequence length="487" mass="54796">MPLLNTANAGYSIAALCIIFSARILFRGLTCSVNHIPGPWHTRYVNYALKYHVLIGRRMHYVHSLHQQYGPFVRISPTEVAIADPESFIAIHKIGSGFIKGPWYSEVVAGSEPGIVFITDPKEHAVRRKLLARAFTSNSLRENWEPVVREKVEMAVYRIRADALKGKADILKWWMLMTTDVIAHLSFGESFKTLEFGEENSYIHALESLFTSSMFRREVPLLFYLAQYLPFQYPKQLANAGRIIGQYANMATSNQQRNGHSANLFSNMQAACDEKEKSNLTPEKIQSEATNLIVAGSDTTSITLTYLVWAVLKRPALRQRLEAELDNLRDGELTDATLEKLSLLNAVIEETLRVYGAVAGNLPRSVPSGGVTLGGFFIPDGTVVETQAYTLHRNPNVFPDPERFDETRFLNEGLTKEQRRSLSPWGGGTRVCIGAHLARMELRLAVAVFFRECRGIRLAHDMTDDVMDMHNVWLISPVGHRCDVTLK</sequence>
<organism evidence="10 11">
    <name type="scientific">Colletotrichum tofieldiae</name>
    <dbReference type="NCBI Taxonomy" id="708197"/>
    <lineage>
        <taxon>Eukaryota</taxon>
        <taxon>Fungi</taxon>
        <taxon>Dikarya</taxon>
        <taxon>Ascomycota</taxon>
        <taxon>Pezizomycotina</taxon>
        <taxon>Sordariomycetes</taxon>
        <taxon>Hypocreomycetidae</taxon>
        <taxon>Glomerellales</taxon>
        <taxon>Glomerellaceae</taxon>
        <taxon>Colletotrichum</taxon>
        <taxon>Colletotrichum spaethianum species complex</taxon>
    </lineage>
</organism>
<dbReference type="GO" id="GO:0005506">
    <property type="term" value="F:iron ion binding"/>
    <property type="evidence" value="ECO:0007669"/>
    <property type="project" value="InterPro"/>
</dbReference>
<evidence type="ECO:0000313" key="11">
    <source>
        <dbReference type="Proteomes" id="UP000076552"/>
    </source>
</evidence>
<comment type="cofactor">
    <cofactor evidence="1 7">
        <name>heme</name>
        <dbReference type="ChEBI" id="CHEBI:30413"/>
    </cofactor>
</comment>
<dbReference type="EMBL" id="LFIV01000190">
    <property type="protein sequence ID" value="KZL66035.1"/>
    <property type="molecule type" value="Genomic_DNA"/>
</dbReference>
<comment type="similarity">
    <text evidence="2 8">Belongs to the cytochrome P450 family.</text>
</comment>
<dbReference type="InterPro" id="IPR050121">
    <property type="entry name" value="Cytochrome_P450_monoxygenase"/>
</dbReference>
<feature type="transmembrane region" description="Helical" evidence="9">
    <location>
        <begin position="6"/>
        <end position="26"/>
    </location>
</feature>
<evidence type="ECO:0000256" key="9">
    <source>
        <dbReference type="SAM" id="Phobius"/>
    </source>
</evidence>
<reference evidence="10 11" key="1">
    <citation type="submission" date="2015-06" db="EMBL/GenBank/DDBJ databases">
        <title>Survival trade-offs in plant roots during colonization by closely related pathogenic and mutualistic fungi.</title>
        <authorList>
            <person name="Hacquard S."/>
            <person name="Kracher B."/>
            <person name="Hiruma K."/>
            <person name="Weinman A."/>
            <person name="Muench P."/>
            <person name="Garrido Oter R."/>
            <person name="Ver Loren van Themaat E."/>
            <person name="Dallerey J.-F."/>
            <person name="Damm U."/>
            <person name="Henrissat B."/>
            <person name="Lespinet O."/>
            <person name="Thon M."/>
            <person name="Kemen E."/>
            <person name="McHardy A.C."/>
            <person name="Schulze-Lefert P."/>
            <person name="O'Connell R.J."/>
        </authorList>
    </citation>
    <scope>NUCLEOTIDE SEQUENCE [LARGE SCALE GENOMIC DNA]</scope>
    <source>
        <strain evidence="10 11">0861</strain>
    </source>
</reference>
<keyword evidence="4 7" id="KW-0479">Metal-binding</keyword>
<feature type="binding site" description="axial binding residue" evidence="7">
    <location>
        <position position="432"/>
    </location>
    <ligand>
        <name>heme</name>
        <dbReference type="ChEBI" id="CHEBI:30413"/>
    </ligand>
    <ligandPart>
        <name>Fe</name>
        <dbReference type="ChEBI" id="CHEBI:18248"/>
    </ligandPart>
</feature>
<keyword evidence="9" id="KW-0472">Membrane</keyword>
<dbReference type="PANTHER" id="PTHR24305">
    <property type="entry name" value="CYTOCHROME P450"/>
    <property type="match status" value="1"/>
</dbReference>
<gene>
    <name evidence="10" type="ORF">CT0861_08035</name>
</gene>
<dbReference type="InterPro" id="IPR002401">
    <property type="entry name" value="Cyt_P450_E_grp-I"/>
</dbReference>
<protein>
    <submittedName>
        <fullName evidence="10">Cytochrome P450</fullName>
    </submittedName>
</protein>
<accession>A0A166NT58</accession>
<dbReference type="GO" id="GO:0020037">
    <property type="term" value="F:heme binding"/>
    <property type="evidence" value="ECO:0007669"/>
    <property type="project" value="InterPro"/>
</dbReference>
<dbReference type="InterPro" id="IPR036396">
    <property type="entry name" value="Cyt_P450_sf"/>
</dbReference>
<dbReference type="GO" id="GO:0016705">
    <property type="term" value="F:oxidoreductase activity, acting on paired donors, with incorporation or reduction of molecular oxygen"/>
    <property type="evidence" value="ECO:0007669"/>
    <property type="project" value="InterPro"/>
</dbReference>
<keyword evidence="9" id="KW-1133">Transmembrane helix</keyword>
<evidence type="ECO:0000256" key="2">
    <source>
        <dbReference type="ARBA" id="ARBA00010617"/>
    </source>
</evidence>
<dbReference type="PRINTS" id="PR00385">
    <property type="entry name" value="P450"/>
</dbReference>